<proteinExistence type="inferred from homology"/>
<evidence type="ECO:0000256" key="9">
    <source>
        <dbReference type="SAM" id="MobiDB-lite"/>
    </source>
</evidence>
<dbReference type="GO" id="GO:0016477">
    <property type="term" value="P:cell migration"/>
    <property type="evidence" value="ECO:0007669"/>
    <property type="project" value="TreeGrafter"/>
</dbReference>
<evidence type="ECO:0000256" key="7">
    <source>
        <dbReference type="PIRNR" id="PIRNR000587"/>
    </source>
</evidence>
<dbReference type="GO" id="GO:0032060">
    <property type="term" value="P:bleb assembly"/>
    <property type="evidence" value="ECO:0007669"/>
    <property type="project" value="UniProtKB-ARBA"/>
</dbReference>
<comment type="caution">
    <text evidence="14">The sequence shown here is derived from an EMBL/GenBank/DDBJ whole genome shotgun (WGS) entry which is preliminary data.</text>
</comment>
<evidence type="ECO:0000256" key="4">
    <source>
        <dbReference type="ARBA" id="ARBA00022741"/>
    </source>
</evidence>
<organism evidence="14 15">
    <name type="scientific">Heterostelium pallidum (strain ATCC 26659 / Pp 5 / PN500)</name>
    <name type="common">Cellular slime mold</name>
    <name type="synonym">Polysphondylium pallidum</name>
    <dbReference type="NCBI Taxonomy" id="670386"/>
    <lineage>
        <taxon>Eukaryota</taxon>
        <taxon>Amoebozoa</taxon>
        <taxon>Evosea</taxon>
        <taxon>Eumycetozoa</taxon>
        <taxon>Dictyostelia</taxon>
        <taxon>Acytosteliales</taxon>
        <taxon>Acytosteliaceae</taxon>
        <taxon>Heterostelium</taxon>
    </lineage>
</organism>
<evidence type="ECO:0000259" key="11">
    <source>
        <dbReference type="PROSITE" id="PS51545"/>
    </source>
</evidence>
<dbReference type="CDD" id="cd08380">
    <property type="entry name" value="C2_PI3K_like"/>
    <property type="match status" value="1"/>
</dbReference>
<accession>D3BM30</accession>
<dbReference type="Pfam" id="PF00792">
    <property type="entry name" value="PI3K_C2"/>
    <property type="match status" value="1"/>
</dbReference>
<dbReference type="EC" id="2.7.1.137" evidence="2"/>
<dbReference type="InterPro" id="IPR000341">
    <property type="entry name" value="PI3K_Ras-bd_dom"/>
</dbReference>
<dbReference type="RefSeq" id="XP_020429759.1">
    <property type="nucleotide sequence ID" value="XM_020582978.1"/>
</dbReference>
<dbReference type="AlphaFoldDB" id="D3BM30"/>
<dbReference type="GO" id="GO:0035005">
    <property type="term" value="F:1-phosphatidylinositol-4-phosphate 3-kinase activity"/>
    <property type="evidence" value="ECO:0007669"/>
    <property type="project" value="TreeGrafter"/>
</dbReference>
<dbReference type="Gene3D" id="1.10.1070.11">
    <property type="entry name" value="Phosphatidylinositol 3-/4-kinase, catalytic domain"/>
    <property type="match status" value="1"/>
</dbReference>
<dbReference type="GeneID" id="31367705"/>
<feature type="domain" description="C2 PI3K-type" evidence="13">
    <location>
        <begin position="136"/>
        <end position="300"/>
    </location>
</feature>
<dbReference type="SUPFAM" id="SSF56112">
    <property type="entry name" value="Protein kinase-like (PK-like)"/>
    <property type="match status" value="1"/>
</dbReference>
<dbReference type="InterPro" id="IPR015433">
    <property type="entry name" value="PI3/4_kinase"/>
</dbReference>
<comment type="catalytic activity">
    <reaction evidence="1">
        <text>a 1,2-diacyl-sn-glycero-3-phospho-(1D-myo-inositol) + ATP = a 1,2-diacyl-sn-glycero-3-phospho-(1D-myo-inositol-3-phosphate) + ADP + H(+)</text>
        <dbReference type="Rhea" id="RHEA:12709"/>
        <dbReference type="ChEBI" id="CHEBI:15378"/>
        <dbReference type="ChEBI" id="CHEBI:30616"/>
        <dbReference type="ChEBI" id="CHEBI:57880"/>
        <dbReference type="ChEBI" id="CHEBI:58088"/>
        <dbReference type="ChEBI" id="CHEBI:456216"/>
        <dbReference type="EC" id="2.7.1.137"/>
    </reaction>
</comment>
<dbReference type="CDD" id="cd00891">
    <property type="entry name" value="PI3Kc"/>
    <property type="match status" value="1"/>
</dbReference>
<dbReference type="PANTHER" id="PTHR10048:SF117">
    <property type="entry name" value="PHOSPHATIDYLINOSITOL 3-KINASE 2"/>
    <property type="match status" value="1"/>
</dbReference>
<dbReference type="InterPro" id="IPR000403">
    <property type="entry name" value="PI3/4_kinase_cat_dom"/>
</dbReference>
<evidence type="ECO:0000259" key="13">
    <source>
        <dbReference type="PROSITE" id="PS51547"/>
    </source>
</evidence>
<dbReference type="GO" id="GO:0005737">
    <property type="term" value="C:cytoplasm"/>
    <property type="evidence" value="ECO:0007669"/>
    <property type="project" value="TreeGrafter"/>
</dbReference>
<dbReference type="FunCoup" id="D3BM30">
    <property type="interactions" value="47"/>
</dbReference>
<evidence type="ECO:0000259" key="10">
    <source>
        <dbReference type="PROSITE" id="PS50290"/>
    </source>
</evidence>
<evidence type="ECO:0000256" key="5">
    <source>
        <dbReference type="ARBA" id="ARBA00022777"/>
    </source>
</evidence>
<dbReference type="InterPro" id="IPR001263">
    <property type="entry name" value="PI3K_accessory_dom"/>
</dbReference>
<evidence type="ECO:0000256" key="1">
    <source>
        <dbReference type="ARBA" id="ARBA00001498"/>
    </source>
</evidence>
<dbReference type="GO" id="GO:0016303">
    <property type="term" value="F:1-phosphatidylinositol-3-kinase activity"/>
    <property type="evidence" value="ECO:0007669"/>
    <property type="project" value="UniProtKB-EC"/>
</dbReference>
<dbReference type="PROSITE" id="PS51547">
    <property type="entry name" value="C2_PI3K"/>
    <property type="match status" value="1"/>
</dbReference>
<dbReference type="InterPro" id="IPR035892">
    <property type="entry name" value="C2_domain_sf"/>
</dbReference>
<dbReference type="GO" id="GO:0048015">
    <property type="term" value="P:phosphatidylinositol-mediated signaling"/>
    <property type="evidence" value="ECO:0007669"/>
    <property type="project" value="TreeGrafter"/>
</dbReference>
<dbReference type="PANTHER" id="PTHR10048">
    <property type="entry name" value="PHOSPHATIDYLINOSITOL KINASE"/>
    <property type="match status" value="1"/>
</dbReference>
<dbReference type="InterPro" id="IPR002420">
    <property type="entry name" value="PI3K-type_C2_dom"/>
</dbReference>
<dbReference type="SMART" id="SM00142">
    <property type="entry name" value="PI3K_C2"/>
    <property type="match status" value="1"/>
</dbReference>
<evidence type="ECO:0000313" key="14">
    <source>
        <dbReference type="EMBL" id="EFA77631.1"/>
    </source>
</evidence>
<feature type="domain" description="PIK helical" evidence="11">
    <location>
        <begin position="320"/>
        <end position="497"/>
    </location>
</feature>
<dbReference type="Proteomes" id="UP000001396">
    <property type="component" value="Unassembled WGS sequence"/>
</dbReference>
<dbReference type="PIRSF" id="PIRSF000587">
    <property type="entry name" value="PI3K_Vps34"/>
    <property type="match status" value="1"/>
</dbReference>
<dbReference type="InterPro" id="IPR018936">
    <property type="entry name" value="PI3/4_kinase_CS"/>
</dbReference>
<dbReference type="Pfam" id="PF00613">
    <property type="entry name" value="PI3Ka"/>
    <property type="match status" value="1"/>
</dbReference>
<sequence>MGERTVSSHGYKPSGKDGDFVLLDYDYIRQCISKQQIIELTFTDNAILKQQAENNVSFIDKLLDTTDFDSDDEDEQQQQQQQDEQLTPNNTNTPPSPPTLSPTSSTLQLLPSVSTLGIQHQLASAMGGRRLPITKVNRLFRVKVVGIRNINIQRNEDAKAKFVDRQPHGFIMVELYHGGQLISNPVFTPNVPLTNFDTFNFPDWERDVWIPFNISIRSLPRATRACFTFYVSTEGVPDISDGSKSIPLGWANCQLIDHKGCLRTGPVAFRLWDDGRANPIGTCIDNLSAKTPTVLLVEFETFVKPVIFVPHYTDGQPSINSPSRKMDVADARKLNSLMQSDPLVTLTPEDKKLIYQSRHIYTSVPKSLSKFLMSVNWVEVDQTLEAYRLLNEWASLKPVQALELLDAKFSDSNVRSYAIRALNKFTDAEFSDYLLQLVQVLKYEPYHRSDLTGILLQRALSNRSRIGHPFFWFLKAELDTPEIEERYGLLLEGYLRSCGSYRQELTKQDSVINQLLIVANSVKAAHSSADKKKALTDGLSKLKLPDRFQLPLDPRWEAKGLIVEKCRYMDSKKLPLWLVFENAEPYAKPLTVIFKVGDDLRQDILTLQVIRIMDKIWKSAGLDLRLQPYKCVATGDGVGMLEVVLNANTIANINKDAGGTGAILEEKTLVNWLRECNPTEAEYNKAVETFILSCAGYVVATYVLGIGDRHADNIMMTRAGHLFHIDFGHFLGNYKKKYGFKRERAPFIFTPQYMAIVGGKDSDNFNFFVQTCCLAYNTLRKHTDLFINLFQLMLSTGIPELQHEDDIDYLRNALAPDSSDTVAAKEFTNNIHVALNTKTVLLNDIFHNWAH</sequence>
<evidence type="ECO:0000256" key="6">
    <source>
        <dbReference type="ARBA" id="ARBA00022840"/>
    </source>
</evidence>
<feature type="domain" description="PI3K/PI4K catalytic" evidence="10">
    <location>
        <begin position="562"/>
        <end position="839"/>
    </location>
</feature>
<feature type="region of interest" description="Disordered" evidence="9">
    <location>
        <begin position="66"/>
        <end position="106"/>
    </location>
</feature>
<dbReference type="InParanoid" id="D3BM30"/>
<dbReference type="FunFam" id="1.10.1070.11:FF:000001">
    <property type="entry name" value="Phosphatidylinositol 4,5-bisphosphate 3-kinase catalytic subunit"/>
    <property type="match status" value="1"/>
</dbReference>
<keyword evidence="4 7" id="KW-0547">Nucleotide-binding</keyword>
<dbReference type="SUPFAM" id="SSF48371">
    <property type="entry name" value="ARM repeat"/>
    <property type="match status" value="1"/>
</dbReference>
<dbReference type="PROSITE" id="PS50290">
    <property type="entry name" value="PI3_4_KINASE_3"/>
    <property type="match status" value="1"/>
</dbReference>
<reference evidence="14 15" key="1">
    <citation type="journal article" date="2011" name="Genome Res.">
        <title>Phylogeny-wide analysis of social amoeba genomes highlights ancient origins for complex intercellular communication.</title>
        <authorList>
            <person name="Heidel A.J."/>
            <person name="Lawal H.M."/>
            <person name="Felder M."/>
            <person name="Schilde C."/>
            <person name="Helps N.R."/>
            <person name="Tunggal B."/>
            <person name="Rivero F."/>
            <person name="John U."/>
            <person name="Schleicher M."/>
            <person name="Eichinger L."/>
            <person name="Platzer M."/>
            <person name="Noegel A.A."/>
            <person name="Schaap P."/>
            <person name="Gloeckner G."/>
        </authorList>
    </citation>
    <scope>NUCLEOTIDE SEQUENCE [LARGE SCALE GENOMIC DNA]</scope>
    <source>
        <strain evidence="15">ATCC 26659 / Pp 5 / PN500</strain>
    </source>
</reference>
<dbReference type="InterPro" id="IPR008290">
    <property type="entry name" value="PI3K_Vps34"/>
</dbReference>
<dbReference type="Gene3D" id="2.60.40.150">
    <property type="entry name" value="C2 domain"/>
    <property type="match status" value="1"/>
</dbReference>
<dbReference type="InterPro" id="IPR035448">
    <property type="entry name" value="PI3Kc"/>
</dbReference>
<dbReference type="SMART" id="SM00145">
    <property type="entry name" value="PI3Ka"/>
    <property type="match status" value="1"/>
</dbReference>
<keyword evidence="6 7" id="KW-0067">ATP-binding</keyword>
<dbReference type="InterPro" id="IPR011009">
    <property type="entry name" value="Kinase-like_dom_sf"/>
</dbReference>
<comment type="similarity">
    <text evidence="7 8">Belongs to the PI3/PI4-kinase family.</text>
</comment>
<evidence type="ECO:0000256" key="8">
    <source>
        <dbReference type="PROSITE-ProRule" id="PRU00880"/>
    </source>
</evidence>
<evidence type="ECO:0000259" key="12">
    <source>
        <dbReference type="PROSITE" id="PS51546"/>
    </source>
</evidence>
<dbReference type="EMBL" id="ADBJ01000042">
    <property type="protein sequence ID" value="EFA77631.1"/>
    <property type="molecule type" value="Genomic_DNA"/>
</dbReference>
<dbReference type="SMART" id="SM00146">
    <property type="entry name" value="PI3Kc"/>
    <property type="match status" value="1"/>
</dbReference>
<dbReference type="FunFam" id="3.30.1010.10:FF:000008">
    <property type="entry name" value="Phosphatidylinositol 4,5-bisphosphate 3-kinase catalytic subunit gamma"/>
    <property type="match status" value="1"/>
</dbReference>
<dbReference type="GO" id="GO:0009617">
    <property type="term" value="P:response to bacterium"/>
    <property type="evidence" value="ECO:0007669"/>
    <property type="project" value="UniProtKB-ARBA"/>
</dbReference>
<feature type="domain" description="PI3K-RBD" evidence="12">
    <location>
        <begin position="1"/>
        <end position="44"/>
    </location>
</feature>
<dbReference type="InterPro" id="IPR036940">
    <property type="entry name" value="PI3/4_kinase_cat_sf"/>
</dbReference>
<dbReference type="PROSITE" id="PS51546">
    <property type="entry name" value="PI3K_RBD"/>
    <property type="match status" value="1"/>
</dbReference>
<dbReference type="SUPFAM" id="SSF49562">
    <property type="entry name" value="C2 domain (Calcium/lipid-binding domain, CaLB)"/>
    <property type="match status" value="1"/>
</dbReference>
<dbReference type="GO" id="GO:0043491">
    <property type="term" value="P:phosphatidylinositol 3-kinase/protein kinase B signal transduction"/>
    <property type="evidence" value="ECO:0007669"/>
    <property type="project" value="TreeGrafter"/>
</dbReference>
<dbReference type="PROSITE" id="PS00915">
    <property type="entry name" value="PI3_4_KINASE_1"/>
    <property type="match status" value="1"/>
</dbReference>
<feature type="compositionally biased region" description="Low complexity" evidence="9">
    <location>
        <begin position="77"/>
        <end position="93"/>
    </location>
</feature>
<dbReference type="Gene3D" id="1.25.40.70">
    <property type="entry name" value="Phosphatidylinositol 3-kinase, accessory domain (PIK)"/>
    <property type="match status" value="1"/>
</dbReference>
<dbReference type="Pfam" id="PF00454">
    <property type="entry name" value="PI3_PI4_kinase"/>
    <property type="match status" value="1"/>
</dbReference>
<name>D3BM30_HETP5</name>
<dbReference type="PROSITE" id="PS00916">
    <property type="entry name" value="PI3_4_KINASE_2"/>
    <property type="match status" value="1"/>
</dbReference>
<protein>
    <recommendedName>
        <fullName evidence="2">phosphatidylinositol 3-kinase</fullName>
        <ecNumber evidence="2">2.7.1.137</ecNumber>
    </recommendedName>
</protein>
<dbReference type="OMA" id="KGCKQHV"/>
<dbReference type="InterPro" id="IPR042236">
    <property type="entry name" value="PI3K_accessory_sf"/>
</dbReference>
<dbReference type="PROSITE" id="PS51545">
    <property type="entry name" value="PIK_HELICAL"/>
    <property type="match status" value="1"/>
</dbReference>
<evidence type="ECO:0000256" key="2">
    <source>
        <dbReference type="ARBA" id="ARBA00012073"/>
    </source>
</evidence>
<evidence type="ECO:0000313" key="15">
    <source>
        <dbReference type="Proteomes" id="UP000001396"/>
    </source>
</evidence>
<keyword evidence="15" id="KW-1185">Reference proteome</keyword>
<dbReference type="GO" id="GO:0050920">
    <property type="term" value="P:regulation of chemotaxis"/>
    <property type="evidence" value="ECO:0007669"/>
    <property type="project" value="UniProtKB-ARBA"/>
</dbReference>
<dbReference type="STRING" id="670386.D3BM30"/>
<dbReference type="InterPro" id="IPR016024">
    <property type="entry name" value="ARM-type_fold"/>
</dbReference>
<dbReference type="Gene3D" id="3.30.1010.10">
    <property type="entry name" value="Phosphatidylinositol 3-kinase Catalytic Subunit, Chain A, domain 4"/>
    <property type="match status" value="1"/>
</dbReference>
<gene>
    <name evidence="14" type="primary">pikB</name>
    <name evidence="14" type="ORF">PPL_12238</name>
</gene>
<dbReference type="GO" id="GO:0005886">
    <property type="term" value="C:plasma membrane"/>
    <property type="evidence" value="ECO:0007669"/>
    <property type="project" value="TreeGrafter"/>
</dbReference>
<keyword evidence="5 7" id="KW-0418">Kinase</keyword>
<feature type="compositionally biased region" description="Acidic residues" evidence="9">
    <location>
        <begin position="66"/>
        <end position="76"/>
    </location>
</feature>
<evidence type="ECO:0000256" key="3">
    <source>
        <dbReference type="ARBA" id="ARBA00022679"/>
    </source>
</evidence>
<dbReference type="GO" id="GO:0031267">
    <property type="term" value="F:small GTPase binding"/>
    <property type="evidence" value="ECO:0007669"/>
    <property type="project" value="UniProtKB-ARBA"/>
</dbReference>
<dbReference type="GO" id="GO:0005942">
    <property type="term" value="C:phosphatidylinositol 3-kinase complex"/>
    <property type="evidence" value="ECO:0007669"/>
    <property type="project" value="TreeGrafter"/>
</dbReference>
<dbReference type="GO" id="GO:0005524">
    <property type="term" value="F:ATP binding"/>
    <property type="evidence" value="ECO:0007669"/>
    <property type="project" value="UniProtKB-UniRule"/>
</dbReference>
<keyword evidence="3 7" id="KW-0808">Transferase</keyword>